<proteinExistence type="inferred from homology"/>
<evidence type="ECO:0000256" key="2">
    <source>
        <dbReference type="ARBA" id="ARBA00038471"/>
    </source>
</evidence>
<dbReference type="AlphaFoldDB" id="A0AAV5JSH9"/>
<comment type="caution">
    <text evidence="5">The sequence shown here is derived from an EMBL/GenBank/DDBJ whole genome shotgun (WGS) entry which is preliminary data.</text>
</comment>
<dbReference type="PANTHER" id="PTHR31080:SF15">
    <property type="entry name" value="INVERTASE"/>
    <property type="match status" value="1"/>
</dbReference>
<reference evidence="5 6" key="1">
    <citation type="journal article" date="2021" name="Commun. Biol.">
        <title>The genome of Shorea leprosula (Dipterocarpaceae) highlights the ecological relevance of drought in aseasonal tropical rainforests.</title>
        <authorList>
            <person name="Ng K.K.S."/>
            <person name="Kobayashi M.J."/>
            <person name="Fawcett J.A."/>
            <person name="Hatakeyama M."/>
            <person name="Paape T."/>
            <person name="Ng C.H."/>
            <person name="Ang C.C."/>
            <person name="Tnah L.H."/>
            <person name="Lee C.T."/>
            <person name="Nishiyama T."/>
            <person name="Sese J."/>
            <person name="O'Brien M.J."/>
            <person name="Copetti D."/>
            <person name="Mohd Noor M.I."/>
            <person name="Ong R.C."/>
            <person name="Putra M."/>
            <person name="Sireger I.Z."/>
            <person name="Indrioko S."/>
            <person name="Kosugi Y."/>
            <person name="Izuno A."/>
            <person name="Isagi Y."/>
            <person name="Lee S.L."/>
            <person name="Shimizu K.K."/>
        </authorList>
    </citation>
    <scope>NUCLEOTIDE SEQUENCE [LARGE SCALE GENOMIC DNA]</scope>
    <source>
        <strain evidence="5">214</strain>
    </source>
</reference>
<sequence length="205" mass="22198">MEAKSLSIFSISCLSILLLLLMITNMEPVSSTATATTKASSTSYITYVQTACSSTTYPEDCYNSLSSYASTIKANPQKLCKAALTVTLKATKNASAVIKSLSKMKGLPPGDSAVIKDCADNVKDSVDRLKQSLKALKNLRGYDREFQLANMKTWASAALTDHITCADAINDGNVSSSVNRKINTRIRYLERLTSNLLAILNSLNH</sequence>
<dbReference type="Gene3D" id="1.20.140.40">
    <property type="entry name" value="Invertase/pectin methylesterase inhibitor family protein"/>
    <property type="match status" value="1"/>
</dbReference>
<evidence type="ECO:0000256" key="1">
    <source>
        <dbReference type="ARBA" id="ARBA00022729"/>
    </source>
</evidence>
<evidence type="ECO:0000256" key="3">
    <source>
        <dbReference type="SAM" id="SignalP"/>
    </source>
</evidence>
<feature type="domain" description="Pectinesterase inhibitor" evidence="4">
    <location>
        <begin position="43"/>
        <end position="199"/>
    </location>
</feature>
<dbReference type="InterPro" id="IPR051955">
    <property type="entry name" value="PME_Inhibitor"/>
</dbReference>
<dbReference type="PANTHER" id="PTHR31080">
    <property type="entry name" value="PECTINESTERASE INHIBITOR-LIKE"/>
    <property type="match status" value="1"/>
</dbReference>
<feature type="signal peptide" evidence="3">
    <location>
        <begin position="1"/>
        <end position="26"/>
    </location>
</feature>
<gene>
    <name evidence="5" type="ORF">SLEP1_g28084</name>
</gene>
<dbReference type="SUPFAM" id="SSF101148">
    <property type="entry name" value="Plant invertase/pectin methylesterase inhibitor"/>
    <property type="match status" value="1"/>
</dbReference>
<organism evidence="5 6">
    <name type="scientific">Rubroshorea leprosula</name>
    <dbReference type="NCBI Taxonomy" id="152421"/>
    <lineage>
        <taxon>Eukaryota</taxon>
        <taxon>Viridiplantae</taxon>
        <taxon>Streptophyta</taxon>
        <taxon>Embryophyta</taxon>
        <taxon>Tracheophyta</taxon>
        <taxon>Spermatophyta</taxon>
        <taxon>Magnoliopsida</taxon>
        <taxon>eudicotyledons</taxon>
        <taxon>Gunneridae</taxon>
        <taxon>Pentapetalae</taxon>
        <taxon>rosids</taxon>
        <taxon>malvids</taxon>
        <taxon>Malvales</taxon>
        <taxon>Dipterocarpaceae</taxon>
        <taxon>Rubroshorea</taxon>
    </lineage>
</organism>
<evidence type="ECO:0000313" key="6">
    <source>
        <dbReference type="Proteomes" id="UP001054252"/>
    </source>
</evidence>
<evidence type="ECO:0000313" key="5">
    <source>
        <dbReference type="EMBL" id="GKV17604.1"/>
    </source>
</evidence>
<evidence type="ECO:0000259" key="4">
    <source>
        <dbReference type="SMART" id="SM00856"/>
    </source>
</evidence>
<dbReference type="InterPro" id="IPR035513">
    <property type="entry name" value="Invertase/methylesterase_inhib"/>
</dbReference>
<name>A0AAV5JSH9_9ROSI</name>
<dbReference type="SMART" id="SM00856">
    <property type="entry name" value="PMEI"/>
    <property type="match status" value="1"/>
</dbReference>
<dbReference type="Pfam" id="PF04043">
    <property type="entry name" value="PMEI"/>
    <property type="match status" value="1"/>
</dbReference>
<accession>A0AAV5JSH9</accession>
<dbReference type="NCBIfam" id="TIGR01614">
    <property type="entry name" value="PME_inhib"/>
    <property type="match status" value="1"/>
</dbReference>
<keyword evidence="1 3" id="KW-0732">Signal</keyword>
<feature type="chain" id="PRO_5043371954" description="Pectinesterase inhibitor domain-containing protein" evidence="3">
    <location>
        <begin position="27"/>
        <end position="205"/>
    </location>
</feature>
<dbReference type="Proteomes" id="UP001054252">
    <property type="component" value="Unassembled WGS sequence"/>
</dbReference>
<dbReference type="EMBL" id="BPVZ01000048">
    <property type="protein sequence ID" value="GKV17604.1"/>
    <property type="molecule type" value="Genomic_DNA"/>
</dbReference>
<keyword evidence="6" id="KW-1185">Reference proteome</keyword>
<dbReference type="InterPro" id="IPR006501">
    <property type="entry name" value="Pectinesterase_inhib_dom"/>
</dbReference>
<comment type="similarity">
    <text evidence="2">Belongs to the PMEI family.</text>
</comment>
<protein>
    <recommendedName>
        <fullName evidence="4">Pectinesterase inhibitor domain-containing protein</fullName>
    </recommendedName>
</protein>
<dbReference type="GO" id="GO:0004857">
    <property type="term" value="F:enzyme inhibitor activity"/>
    <property type="evidence" value="ECO:0007669"/>
    <property type="project" value="InterPro"/>
</dbReference>
<dbReference type="CDD" id="cd15798">
    <property type="entry name" value="PMEI-like_3"/>
    <property type="match status" value="1"/>
</dbReference>